<feature type="transmembrane region" description="Helical" evidence="10">
    <location>
        <begin position="323"/>
        <end position="348"/>
    </location>
</feature>
<dbReference type="Proteomes" id="UP000092583">
    <property type="component" value="Unassembled WGS sequence"/>
</dbReference>
<feature type="domain" description="Major facilitator superfamily (MFS) profile" evidence="11">
    <location>
        <begin position="70"/>
        <end position="509"/>
    </location>
</feature>
<keyword evidence="5 10" id="KW-1133">Transmembrane helix</keyword>
<evidence type="ECO:0000256" key="7">
    <source>
        <dbReference type="ARBA" id="ARBA00049119"/>
    </source>
</evidence>
<proteinExistence type="inferred from homology"/>
<comment type="catalytic activity">
    <reaction evidence="7">
        <text>myo-inositol(out) + H(+)(out) = myo-inositol(in) + H(+)(in)</text>
        <dbReference type="Rhea" id="RHEA:60364"/>
        <dbReference type="ChEBI" id="CHEBI:15378"/>
        <dbReference type="ChEBI" id="CHEBI:17268"/>
    </reaction>
</comment>
<dbReference type="InterPro" id="IPR036259">
    <property type="entry name" value="MFS_trans_sf"/>
</dbReference>
<dbReference type="EMBL" id="KI669471">
    <property type="protein sequence ID" value="OCF54116.1"/>
    <property type="molecule type" value="Genomic_DNA"/>
</dbReference>
<keyword evidence="4 10" id="KW-0812">Transmembrane</keyword>
<dbReference type="STRING" id="1331196.A0A1B9IEX5"/>
<keyword evidence="3 8" id="KW-0813">Transport</keyword>
<comment type="similarity">
    <text evidence="2 8">Belongs to the major facilitator superfamily. Sugar transporter (TC 2.A.1.1) family.</text>
</comment>
<evidence type="ECO:0000256" key="6">
    <source>
        <dbReference type="ARBA" id="ARBA00023136"/>
    </source>
</evidence>
<evidence type="ECO:0000256" key="8">
    <source>
        <dbReference type="RuleBase" id="RU003346"/>
    </source>
</evidence>
<evidence type="ECO:0000313" key="12">
    <source>
        <dbReference type="EMBL" id="OCF54116.1"/>
    </source>
</evidence>
<sequence length="536" mass="58820">MSEIPLSPRGASETRSISPSKSYCLEPEVVERLRMETPQINDNTLALAAAEEKAISPLQAIRDYHRAFMWCLFSCIGAVLWGYDVQISSGLLSTPSFRRDFGYFYKNDYVVPARWQSAFNSVGSVGGIFGGIAVGWIADRIGRRGSIAIASFISIGAVFIQFFSPSHNNAMLLVGKLINGFALGMYLSAASAYCAEVSPVVLRGITTGLVNLWIVVGQFIANCVIQGLGSREDRNAYRIPFALQWIFPVILLIGLPFAPESPWYLARKERDEKARMVLQVLGTKDLDLHLRQIQETIALEDHYAAQTTYVQCLRGSDRRRTIIALMVFILQQISGVIFVLGYSTYFFQLAGFATSDSFKLGVGVTAIGVFGNLSALYSVNKLGRRTLFLGGMIGCTIINFGIGFSSISDTKAARWAEAVFTLIFGLVYQGSIGPLGYVIFSEVSSAKLRSKTVGIGICVNSLCGMLANIIIPYLVNPDEANLKGRVGYIFGGLGLLGSIWTWLYIPETKNRTVDELDSLFEAKISSRNFAKAEVDR</sequence>
<dbReference type="PROSITE" id="PS00216">
    <property type="entry name" value="SUGAR_TRANSPORT_1"/>
    <property type="match status" value="1"/>
</dbReference>
<dbReference type="InterPro" id="IPR005828">
    <property type="entry name" value="MFS_sugar_transport-like"/>
</dbReference>
<dbReference type="FunFam" id="1.20.1250.20:FF:000078">
    <property type="entry name" value="MFS maltose transporter, putative"/>
    <property type="match status" value="1"/>
</dbReference>
<dbReference type="InterPro" id="IPR003663">
    <property type="entry name" value="Sugar/inositol_transpt"/>
</dbReference>
<dbReference type="PRINTS" id="PR00171">
    <property type="entry name" value="SUGRTRNSPORT"/>
</dbReference>
<feature type="transmembrane region" description="Helical" evidence="10">
    <location>
        <begin position="118"/>
        <end position="138"/>
    </location>
</feature>
<feature type="transmembrane region" description="Helical" evidence="10">
    <location>
        <begin position="452"/>
        <end position="474"/>
    </location>
</feature>
<dbReference type="Gene3D" id="1.20.1250.20">
    <property type="entry name" value="MFS general substrate transporter like domains"/>
    <property type="match status" value="1"/>
</dbReference>
<evidence type="ECO:0000256" key="3">
    <source>
        <dbReference type="ARBA" id="ARBA00022448"/>
    </source>
</evidence>
<evidence type="ECO:0000256" key="1">
    <source>
        <dbReference type="ARBA" id="ARBA00004141"/>
    </source>
</evidence>
<reference evidence="12 13" key="1">
    <citation type="submission" date="2013-07" db="EMBL/GenBank/DDBJ databases">
        <title>The Genome Sequence of Kwoniella mangroviensis CBS10435.</title>
        <authorList>
            <consortium name="The Broad Institute Genome Sequencing Platform"/>
            <person name="Cuomo C."/>
            <person name="Litvintseva A."/>
            <person name="Chen Y."/>
            <person name="Heitman J."/>
            <person name="Sun S."/>
            <person name="Springer D."/>
            <person name="Dromer F."/>
            <person name="Young S.K."/>
            <person name="Zeng Q."/>
            <person name="Gargeya S."/>
            <person name="Fitzgerald M."/>
            <person name="Abouelleil A."/>
            <person name="Alvarado L."/>
            <person name="Berlin A.M."/>
            <person name="Chapman S.B."/>
            <person name="Dewar J."/>
            <person name="Goldberg J."/>
            <person name="Griggs A."/>
            <person name="Gujja S."/>
            <person name="Hansen M."/>
            <person name="Howarth C."/>
            <person name="Imamovic A."/>
            <person name="Larimer J."/>
            <person name="McCowan C."/>
            <person name="Murphy C."/>
            <person name="Pearson M."/>
            <person name="Priest M."/>
            <person name="Roberts A."/>
            <person name="Saif S."/>
            <person name="Shea T."/>
            <person name="Sykes S."/>
            <person name="Wortman J."/>
            <person name="Nusbaum C."/>
            <person name="Birren B."/>
        </authorList>
    </citation>
    <scope>NUCLEOTIDE SEQUENCE [LARGE SCALE GENOMIC DNA]</scope>
    <source>
        <strain evidence="12 13">CBS 10435</strain>
    </source>
</reference>
<dbReference type="PANTHER" id="PTHR48022">
    <property type="entry name" value="PLASTIDIC GLUCOSE TRANSPORTER 4"/>
    <property type="match status" value="1"/>
</dbReference>
<dbReference type="GO" id="GO:0016020">
    <property type="term" value="C:membrane"/>
    <property type="evidence" value="ECO:0007669"/>
    <property type="project" value="UniProtKB-SubCell"/>
</dbReference>
<evidence type="ECO:0000256" key="10">
    <source>
        <dbReference type="SAM" id="Phobius"/>
    </source>
</evidence>
<dbReference type="AlphaFoldDB" id="A0A1B9IEX5"/>
<feature type="transmembrane region" description="Helical" evidence="10">
    <location>
        <begin position="67"/>
        <end position="83"/>
    </location>
</feature>
<feature type="transmembrane region" description="Helical" evidence="10">
    <location>
        <begin position="145"/>
        <end position="164"/>
    </location>
</feature>
<feature type="transmembrane region" description="Helical" evidence="10">
    <location>
        <begin position="241"/>
        <end position="266"/>
    </location>
</feature>
<feature type="region of interest" description="Disordered" evidence="9">
    <location>
        <begin position="1"/>
        <end position="20"/>
    </location>
</feature>
<accession>A0A1B9IEX5</accession>
<comment type="subcellular location">
    <subcellularLocation>
        <location evidence="1">Membrane</location>
        <topology evidence="1">Multi-pass membrane protein</topology>
    </subcellularLocation>
</comment>
<dbReference type="OrthoDB" id="6612291at2759"/>
<evidence type="ECO:0000256" key="9">
    <source>
        <dbReference type="SAM" id="MobiDB-lite"/>
    </source>
</evidence>
<dbReference type="PROSITE" id="PS00217">
    <property type="entry name" value="SUGAR_TRANSPORT_2"/>
    <property type="match status" value="1"/>
</dbReference>
<dbReference type="PANTHER" id="PTHR48022:SF51">
    <property type="entry name" value="ALPHA-GLUCOSIDE TRANSPORTER, PUTATIVE (AFU_ORTHOLOGUE AFUA_6G11920)-RELATED"/>
    <property type="match status" value="1"/>
</dbReference>
<feature type="transmembrane region" description="Helical" evidence="10">
    <location>
        <begin position="200"/>
        <end position="221"/>
    </location>
</feature>
<evidence type="ECO:0000256" key="5">
    <source>
        <dbReference type="ARBA" id="ARBA00022989"/>
    </source>
</evidence>
<dbReference type="GO" id="GO:0005351">
    <property type="term" value="F:carbohydrate:proton symporter activity"/>
    <property type="evidence" value="ECO:0007669"/>
    <property type="project" value="TreeGrafter"/>
</dbReference>
<gene>
    <name evidence="12" type="ORF">L486_08310</name>
</gene>
<protein>
    <recommendedName>
        <fullName evidence="11">Major facilitator superfamily (MFS) profile domain-containing protein</fullName>
    </recommendedName>
</protein>
<keyword evidence="6 10" id="KW-0472">Membrane</keyword>
<dbReference type="InterPro" id="IPR020846">
    <property type="entry name" value="MFS_dom"/>
</dbReference>
<evidence type="ECO:0000259" key="11">
    <source>
        <dbReference type="PROSITE" id="PS50850"/>
    </source>
</evidence>
<organism evidence="12 13">
    <name type="scientific">Kwoniella mangroviensis CBS 10435</name>
    <dbReference type="NCBI Taxonomy" id="1331196"/>
    <lineage>
        <taxon>Eukaryota</taxon>
        <taxon>Fungi</taxon>
        <taxon>Dikarya</taxon>
        <taxon>Basidiomycota</taxon>
        <taxon>Agaricomycotina</taxon>
        <taxon>Tremellomycetes</taxon>
        <taxon>Tremellales</taxon>
        <taxon>Cryptococcaceae</taxon>
        <taxon>Kwoniella</taxon>
    </lineage>
</organism>
<dbReference type="NCBIfam" id="TIGR00879">
    <property type="entry name" value="SP"/>
    <property type="match status" value="1"/>
</dbReference>
<name>A0A1B9IEX5_9TREE</name>
<feature type="transmembrane region" description="Helical" evidence="10">
    <location>
        <begin position="486"/>
        <end position="505"/>
    </location>
</feature>
<evidence type="ECO:0000256" key="4">
    <source>
        <dbReference type="ARBA" id="ARBA00022692"/>
    </source>
</evidence>
<reference evidence="13" key="2">
    <citation type="submission" date="2013-12" db="EMBL/GenBank/DDBJ databases">
        <title>Evolution of pathogenesis and genome organization in the Tremellales.</title>
        <authorList>
            <person name="Cuomo C."/>
            <person name="Litvintseva A."/>
            <person name="Heitman J."/>
            <person name="Chen Y."/>
            <person name="Sun S."/>
            <person name="Springer D."/>
            <person name="Dromer F."/>
            <person name="Young S."/>
            <person name="Zeng Q."/>
            <person name="Chapman S."/>
            <person name="Gujja S."/>
            <person name="Saif S."/>
            <person name="Birren B."/>
        </authorList>
    </citation>
    <scope>NUCLEOTIDE SEQUENCE [LARGE SCALE GENOMIC DNA]</scope>
    <source>
        <strain evidence="13">CBS 10435</strain>
    </source>
</reference>
<keyword evidence="13" id="KW-1185">Reference proteome</keyword>
<dbReference type="InterPro" id="IPR005829">
    <property type="entry name" value="Sugar_transporter_CS"/>
</dbReference>
<dbReference type="Pfam" id="PF00083">
    <property type="entry name" value="Sugar_tr"/>
    <property type="match status" value="1"/>
</dbReference>
<dbReference type="InterPro" id="IPR050360">
    <property type="entry name" value="MFS_Sugar_Transporters"/>
</dbReference>
<feature type="transmembrane region" description="Helical" evidence="10">
    <location>
        <begin position="360"/>
        <end position="379"/>
    </location>
</feature>
<evidence type="ECO:0000313" key="13">
    <source>
        <dbReference type="Proteomes" id="UP000092583"/>
    </source>
</evidence>
<evidence type="ECO:0000256" key="2">
    <source>
        <dbReference type="ARBA" id="ARBA00010992"/>
    </source>
</evidence>
<feature type="transmembrane region" description="Helical" evidence="10">
    <location>
        <begin position="419"/>
        <end position="440"/>
    </location>
</feature>
<dbReference type="PROSITE" id="PS50850">
    <property type="entry name" value="MFS"/>
    <property type="match status" value="1"/>
</dbReference>
<dbReference type="SUPFAM" id="SSF103473">
    <property type="entry name" value="MFS general substrate transporter"/>
    <property type="match status" value="1"/>
</dbReference>
<feature type="transmembrane region" description="Helical" evidence="10">
    <location>
        <begin position="386"/>
        <end position="407"/>
    </location>
</feature>